<dbReference type="OrthoDB" id="9798773at2"/>
<name>A6G1T8_9BACT</name>
<keyword evidence="3 4" id="KW-0443">Lipid metabolism</keyword>
<dbReference type="GO" id="GO:0016787">
    <property type="term" value="F:hydrolase activity"/>
    <property type="evidence" value="ECO:0007669"/>
    <property type="project" value="UniProtKB-UniRule"/>
</dbReference>
<evidence type="ECO:0000313" key="6">
    <source>
        <dbReference type="EMBL" id="EDM80128.1"/>
    </source>
</evidence>
<evidence type="ECO:0000256" key="4">
    <source>
        <dbReference type="PROSITE-ProRule" id="PRU01161"/>
    </source>
</evidence>
<organism evidence="6 7">
    <name type="scientific">Plesiocystis pacifica SIR-1</name>
    <dbReference type="NCBI Taxonomy" id="391625"/>
    <lineage>
        <taxon>Bacteria</taxon>
        <taxon>Pseudomonadati</taxon>
        <taxon>Myxococcota</taxon>
        <taxon>Polyangia</taxon>
        <taxon>Nannocystales</taxon>
        <taxon>Nannocystaceae</taxon>
        <taxon>Plesiocystis</taxon>
    </lineage>
</organism>
<dbReference type="GO" id="GO:0016042">
    <property type="term" value="P:lipid catabolic process"/>
    <property type="evidence" value="ECO:0007669"/>
    <property type="project" value="UniProtKB-UniRule"/>
</dbReference>
<evidence type="ECO:0000256" key="2">
    <source>
        <dbReference type="ARBA" id="ARBA00022963"/>
    </source>
</evidence>
<gene>
    <name evidence="6" type="ORF">PPSIR1_35797</name>
</gene>
<dbReference type="Gene3D" id="3.40.1090.10">
    <property type="entry name" value="Cytosolic phospholipase A2 catalytic domain"/>
    <property type="match status" value="1"/>
</dbReference>
<dbReference type="Pfam" id="PF01734">
    <property type="entry name" value="Patatin"/>
    <property type="match status" value="1"/>
</dbReference>
<dbReference type="SUPFAM" id="SSF52151">
    <property type="entry name" value="FabD/lysophospholipase-like"/>
    <property type="match status" value="1"/>
</dbReference>
<dbReference type="PANTHER" id="PTHR14226">
    <property type="entry name" value="NEUROPATHY TARGET ESTERASE/SWISS CHEESE D.MELANOGASTER"/>
    <property type="match status" value="1"/>
</dbReference>
<protein>
    <submittedName>
        <fullName evidence="6">Patatin</fullName>
    </submittedName>
</protein>
<dbReference type="CDD" id="cd07209">
    <property type="entry name" value="Pat_hypo_Ecoli_Z1214_like"/>
    <property type="match status" value="1"/>
</dbReference>
<accession>A6G1T8</accession>
<dbReference type="eggNOG" id="COG1752">
    <property type="taxonomic scope" value="Bacteria"/>
</dbReference>
<dbReference type="RefSeq" id="WP_006970687.1">
    <property type="nucleotide sequence ID" value="NZ_ABCS01000013.1"/>
</dbReference>
<feature type="active site" description="Proton acceptor" evidence="4">
    <location>
        <position position="223"/>
    </location>
</feature>
<feature type="short sequence motif" description="GXGXXG" evidence="4">
    <location>
        <begin position="27"/>
        <end position="32"/>
    </location>
</feature>
<dbReference type="PANTHER" id="PTHR14226:SF57">
    <property type="entry name" value="BLR7027 PROTEIN"/>
    <property type="match status" value="1"/>
</dbReference>
<keyword evidence="7" id="KW-1185">Reference proteome</keyword>
<dbReference type="AlphaFoldDB" id="A6G1T8"/>
<feature type="domain" description="PNPLA" evidence="5">
    <location>
        <begin position="23"/>
        <end position="236"/>
    </location>
</feature>
<dbReference type="PROSITE" id="PS51635">
    <property type="entry name" value="PNPLA"/>
    <property type="match status" value="1"/>
</dbReference>
<evidence type="ECO:0000313" key="7">
    <source>
        <dbReference type="Proteomes" id="UP000005801"/>
    </source>
</evidence>
<sequence>MDPEQDAASASGDGRKGRPSVALVLSGGGARGAYEVGVLRYVRERLGVDTRFDIITGTSVGAINGAYIAATVDRPKAQARALQRMWTELTIDRVYDFGWRQLRKIPQVLFGKRLPKTPHGGRVGGLVDSTALEQLVREQVPWRQLTENLARGHLDAFSVTATEVATGLSTVFVQTRDHRTPLWTEGPNETVVRTGITAAHTMASAAIPVLFPAVKVGDQFFVDGALRQNTPLRPALRLGARRLLIIGLRHGESPVERRARQRAEAEALYPNAFFLLGKLLNSLMLDKVQADLARIEQTNRMLRAGREAVGPEFASRLSAAMGRRAPWHEVETLMIQPSEDLGRIAWEVVHGTGLRGYDGVVPNIIRRSVEADERSSQGESDLASYILFDPEFVRRLIELGYADAARHHEQLLHLFRSEEDDGAHASSTGS</sequence>
<feature type="short sequence motif" description="GXSXG" evidence="4">
    <location>
        <begin position="57"/>
        <end position="61"/>
    </location>
</feature>
<proteinExistence type="predicted"/>
<dbReference type="EMBL" id="ABCS01000013">
    <property type="protein sequence ID" value="EDM80128.1"/>
    <property type="molecule type" value="Genomic_DNA"/>
</dbReference>
<dbReference type="InterPro" id="IPR050301">
    <property type="entry name" value="NTE"/>
</dbReference>
<dbReference type="InterPro" id="IPR016035">
    <property type="entry name" value="Acyl_Trfase/lysoPLipase"/>
</dbReference>
<keyword evidence="2 4" id="KW-0442">Lipid degradation</keyword>
<evidence type="ECO:0000256" key="3">
    <source>
        <dbReference type="ARBA" id="ARBA00023098"/>
    </source>
</evidence>
<reference evidence="6 7" key="1">
    <citation type="submission" date="2007-06" db="EMBL/GenBank/DDBJ databases">
        <authorList>
            <person name="Shimkets L."/>
            <person name="Ferriera S."/>
            <person name="Johnson J."/>
            <person name="Kravitz S."/>
            <person name="Beeson K."/>
            <person name="Sutton G."/>
            <person name="Rogers Y.-H."/>
            <person name="Friedman R."/>
            <person name="Frazier M."/>
            <person name="Venter J.C."/>
        </authorList>
    </citation>
    <scope>NUCLEOTIDE SEQUENCE [LARGE SCALE GENOMIC DNA]</scope>
    <source>
        <strain evidence="6 7">SIR-1</strain>
    </source>
</reference>
<feature type="active site" description="Nucleophile" evidence="4">
    <location>
        <position position="59"/>
    </location>
</feature>
<dbReference type="InterPro" id="IPR002641">
    <property type="entry name" value="PNPLA_dom"/>
</dbReference>
<dbReference type="STRING" id="391625.PPSIR1_35797"/>
<evidence type="ECO:0000259" key="5">
    <source>
        <dbReference type="PROSITE" id="PS51635"/>
    </source>
</evidence>
<feature type="short sequence motif" description="DGA/G" evidence="4">
    <location>
        <begin position="223"/>
        <end position="225"/>
    </location>
</feature>
<keyword evidence="1 4" id="KW-0378">Hydrolase</keyword>
<evidence type="ECO:0000256" key="1">
    <source>
        <dbReference type="ARBA" id="ARBA00022801"/>
    </source>
</evidence>
<comment type="caution">
    <text evidence="6">The sequence shown here is derived from an EMBL/GenBank/DDBJ whole genome shotgun (WGS) entry which is preliminary data.</text>
</comment>
<dbReference type="Proteomes" id="UP000005801">
    <property type="component" value="Unassembled WGS sequence"/>
</dbReference>